<gene>
    <name evidence="8" type="ORF">IT775_15980</name>
</gene>
<evidence type="ECO:0000313" key="8">
    <source>
        <dbReference type="EMBL" id="MBR9652619.1"/>
    </source>
</evidence>
<evidence type="ECO:0000313" key="9">
    <source>
        <dbReference type="Proteomes" id="UP001195941"/>
    </source>
</evidence>
<proteinExistence type="predicted"/>
<evidence type="ECO:0000256" key="3">
    <source>
        <dbReference type="ARBA" id="ARBA00022989"/>
    </source>
</evidence>
<evidence type="ECO:0000259" key="7">
    <source>
        <dbReference type="Pfam" id="PF06305"/>
    </source>
</evidence>
<sequence length="118" mass="13353">MRYIRYAFLASLGAVLVSVALANRGMVSLSLLPEALAELTGLSYTVELPLFVVIFGGIVAGLLIGFFWEWMREYKHRAEASRKAREVHDLERQLKREKRRADTAEQKDEVLALLDEAS</sequence>
<evidence type="ECO:0000256" key="1">
    <source>
        <dbReference type="ARBA" id="ARBA00022475"/>
    </source>
</evidence>
<evidence type="ECO:0000256" key="4">
    <source>
        <dbReference type="ARBA" id="ARBA00023136"/>
    </source>
</evidence>
<feature type="region of interest" description="Disordered" evidence="5">
    <location>
        <begin position="80"/>
        <end position="106"/>
    </location>
</feature>
<protein>
    <submittedName>
        <fullName evidence="8">LapA family protein</fullName>
    </submittedName>
</protein>
<dbReference type="Pfam" id="PF06305">
    <property type="entry name" value="LapA_dom"/>
    <property type="match status" value="1"/>
</dbReference>
<feature type="transmembrane region" description="Helical" evidence="6">
    <location>
        <begin position="46"/>
        <end position="68"/>
    </location>
</feature>
<reference evidence="8 9" key="1">
    <citation type="journal article" date="2021" name="Arch. Microbiol.">
        <title>Thalassobius aquimarinus sp. nov., isolated from the Sea of Japan seashore.</title>
        <authorList>
            <person name="Kurilenko V.V."/>
            <person name="Romanenko L.A."/>
            <person name="Chernysheva N.Y."/>
            <person name="Velansky P.V."/>
            <person name="Tekutyeva L.A."/>
            <person name="Isaeva M.P."/>
            <person name="Mikhailov V.V."/>
        </authorList>
    </citation>
    <scope>NUCLEOTIDE SEQUENCE [LARGE SCALE GENOMIC DNA]</scope>
    <source>
        <strain evidence="8 9">KMM 8518</strain>
    </source>
</reference>
<dbReference type="InterPro" id="IPR010445">
    <property type="entry name" value="LapA_dom"/>
</dbReference>
<keyword evidence="1" id="KW-1003">Cell membrane</keyword>
<dbReference type="RefSeq" id="WP_212702234.1">
    <property type="nucleotide sequence ID" value="NZ_JADMKU010000016.1"/>
</dbReference>
<evidence type="ECO:0000256" key="2">
    <source>
        <dbReference type="ARBA" id="ARBA00022692"/>
    </source>
</evidence>
<accession>A0ABS5HUP6</accession>
<name>A0ABS5HUP6_9RHOB</name>
<feature type="domain" description="Lipopolysaccharide assembly protein A" evidence="7">
    <location>
        <begin position="43"/>
        <end position="94"/>
    </location>
</feature>
<keyword evidence="2 6" id="KW-0812">Transmembrane</keyword>
<dbReference type="Proteomes" id="UP001195941">
    <property type="component" value="Unassembled WGS sequence"/>
</dbReference>
<organism evidence="8 9">
    <name type="scientific">Thalassovita aquimarina</name>
    <dbReference type="NCBI Taxonomy" id="2785917"/>
    <lineage>
        <taxon>Bacteria</taxon>
        <taxon>Pseudomonadati</taxon>
        <taxon>Pseudomonadota</taxon>
        <taxon>Alphaproteobacteria</taxon>
        <taxon>Rhodobacterales</taxon>
        <taxon>Roseobacteraceae</taxon>
        <taxon>Thalassovita</taxon>
    </lineage>
</organism>
<keyword evidence="4 6" id="KW-0472">Membrane</keyword>
<keyword evidence="3 6" id="KW-1133">Transmembrane helix</keyword>
<evidence type="ECO:0000256" key="6">
    <source>
        <dbReference type="SAM" id="Phobius"/>
    </source>
</evidence>
<comment type="caution">
    <text evidence="8">The sequence shown here is derived from an EMBL/GenBank/DDBJ whole genome shotgun (WGS) entry which is preliminary data.</text>
</comment>
<keyword evidence="9" id="KW-1185">Reference proteome</keyword>
<dbReference type="EMBL" id="JADMKU010000016">
    <property type="protein sequence ID" value="MBR9652619.1"/>
    <property type="molecule type" value="Genomic_DNA"/>
</dbReference>
<evidence type="ECO:0000256" key="5">
    <source>
        <dbReference type="SAM" id="MobiDB-lite"/>
    </source>
</evidence>